<reference evidence="9 10" key="1">
    <citation type="submission" date="2015-07" db="EMBL/GenBank/DDBJ databases">
        <title>Genome sequencing of Kibdelosporangium phytohabitans.</title>
        <authorList>
            <person name="Qin S."/>
            <person name="Xing K."/>
        </authorList>
    </citation>
    <scope>NUCLEOTIDE SEQUENCE [LARGE SCALE GENOMIC DNA]</scope>
    <source>
        <strain evidence="9 10">KLBMP1111</strain>
    </source>
</reference>
<dbReference type="InterPro" id="IPR013325">
    <property type="entry name" value="RNA_pol_sigma_r2"/>
</dbReference>
<dbReference type="PROSITE" id="PS00716">
    <property type="entry name" value="SIGMA70_2"/>
    <property type="match status" value="1"/>
</dbReference>
<dbReference type="PRINTS" id="PR00046">
    <property type="entry name" value="SIGMA70FCT"/>
</dbReference>
<dbReference type="PANTHER" id="PTHR30603:SF60">
    <property type="entry name" value="RNA POLYMERASE SIGMA FACTOR RPOD"/>
    <property type="match status" value="1"/>
</dbReference>
<protein>
    <recommendedName>
        <fullName evidence="6">RNA polymerase sigma factor</fullName>
    </recommendedName>
</protein>
<dbReference type="Pfam" id="PF04539">
    <property type="entry name" value="Sigma70_r3"/>
    <property type="match status" value="1"/>
</dbReference>
<dbReference type="Proteomes" id="UP000063699">
    <property type="component" value="Chromosome"/>
</dbReference>
<dbReference type="GO" id="GO:0006352">
    <property type="term" value="P:DNA-templated transcription initiation"/>
    <property type="evidence" value="ECO:0007669"/>
    <property type="project" value="InterPro"/>
</dbReference>
<dbReference type="InterPro" id="IPR050239">
    <property type="entry name" value="Sigma-70_RNA_pol_init_factors"/>
</dbReference>
<gene>
    <name evidence="9" type="ORF">AOZ06_15285</name>
</gene>
<dbReference type="SUPFAM" id="SSF88946">
    <property type="entry name" value="Sigma2 domain of RNA polymerase sigma factors"/>
    <property type="match status" value="1"/>
</dbReference>
<proteinExistence type="inferred from homology"/>
<evidence type="ECO:0000256" key="2">
    <source>
        <dbReference type="ARBA" id="ARBA00023015"/>
    </source>
</evidence>
<dbReference type="InterPro" id="IPR036388">
    <property type="entry name" value="WH-like_DNA-bd_sf"/>
</dbReference>
<dbReference type="KEGG" id="kphy:AOZ06_15285"/>
<dbReference type="Gene3D" id="1.10.10.10">
    <property type="entry name" value="Winged helix-like DNA-binding domain superfamily/Winged helix DNA-binding domain"/>
    <property type="match status" value="2"/>
</dbReference>
<dbReference type="OrthoDB" id="9804285at2"/>
<keyword evidence="10" id="KW-1185">Reference proteome</keyword>
<feature type="domain" description="RNA polymerase sigma-70" evidence="8">
    <location>
        <begin position="277"/>
        <end position="303"/>
    </location>
</feature>
<dbReference type="InterPro" id="IPR007630">
    <property type="entry name" value="RNA_pol_sigma70_r4"/>
</dbReference>
<dbReference type="InterPro" id="IPR014284">
    <property type="entry name" value="RNA_pol_sigma-70_dom"/>
</dbReference>
<dbReference type="GO" id="GO:0016987">
    <property type="term" value="F:sigma factor activity"/>
    <property type="evidence" value="ECO:0007669"/>
    <property type="project" value="UniProtKB-KW"/>
</dbReference>
<dbReference type="Pfam" id="PF04545">
    <property type="entry name" value="Sigma70_r4"/>
    <property type="match status" value="1"/>
</dbReference>
<dbReference type="SUPFAM" id="SSF88659">
    <property type="entry name" value="Sigma3 and sigma4 domains of RNA polymerase sigma factors"/>
    <property type="match status" value="2"/>
</dbReference>
<keyword evidence="3 6" id="KW-0731">Sigma factor</keyword>
<name>A0A0N9I0V1_9PSEU</name>
<dbReference type="InterPro" id="IPR007624">
    <property type="entry name" value="RNA_pol_sigma70_r3"/>
</dbReference>
<dbReference type="InterPro" id="IPR000943">
    <property type="entry name" value="RNA_pol_sigma70"/>
</dbReference>
<evidence type="ECO:0000259" key="7">
    <source>
        <dbReference type="PROSITE" id="PS00715"/>
    </source>
</evidence>
<evidence type="ECO:0000313" key="9">
    <source>
        <dbReference type="EMBL" id="ALG08100.1"/>
    </source>
</evidence>
<dbReference type="Gene3D" id="1.10.601.10">
    <property type="entry name" value="RNA Polymerase Primary Sigma Factor"/>
    <property type="match status" value="2"/>
</dbReference>
<dbReference type="InterPro" id="IPR013324">
    <property type="entry name" value="RNA_pol_sigma_r3/r4-like"/>
</dbReference>
<keyword evidence="4 6" id="KW-0238">DNA-binding</keyword>
<comment type="similarity">
    <text evidence="1 6">Belongs to the sigma-70 factor family.</text>
</comment>
<evidence type="ECO:0000256" key="6">
    <source>
        <dbReference type="RuleBase" id="RU362124"/>
    </source>
</evidence>
<keyword evidence="2 6" id="KW-0805">Transcription regulation</keyword>
<evidence type="ECO:0000256" key="3">
    <source>
        <dbReference type="ARBA" id="ARBA00023082"/>
    </source>
</evidence>
<dbReference type="PROSITE" id="PS00715">
    <property type="entry name" value="SIGMA70_1"/>
    <property type="match status" value="1"/>
</dbReference>
<evidence type="ECO:0000256" key="5">
    <source>
        <dbReference type="ARBA" id="ARBA00023163"/>
    </source>
</evidence>
<dbReference type="CDD" id="cd06171">
    <property type="entry name" value="Sigma70_r4"/>
    <property type="match status" value="1"/>
</dbReference>
<dbReference type="Pfam" id="PF00140">
    <property type="entry name" value="Sigma70_r1_2"/>
    <property type="match status" value="1"/>
</dbReference>
<evidence type="ECO:0000256" key="4">
    <source>
        <dbReference type="ARBA" id="ARBA00023125"/>
    </source>
</evidence>
<evidence type="ECO:0000259" key="8">
    <source>
        <dbReference type="PROSITE" id="PS00716"/>
    </source>
</evidence>
<sequence>MSVETTKAVSRLREDADLVGYYLAEVGATPLLTAQQEVEISKRIEAGLYATELLRRHAEGEEIAHDPAELKIIAREGVRAKDHMIRANLRLVVSQARKRSQAGLPMLDVIQEGNLGLIRAVEKFDYSKGFKFSTYAMAWIKQAIGRGLAEQTRTVRLPVHVVEELAKFRRVERKLETKLNRDPTPQELAEEVGTTAERIVELRRAGRDAVSLDTPVGEDGDSKIADLVPDMEAENAAEILEREELYGELRKQIATLPQREALIISLRYGLHDGHEYTLQQVAERIGLTRERIRQLEKHALAELRHPSRNQNLLALAG</sequence>
<evidence type="ECO:0000256" key="1">
    <source>
        <dbReference type="ARBA" id="ARBA00007788"/>
    </source>
</evidence>
<keyword evidence="5 6" id="KW-0804">Transcription</keyword>
<organism evidence="9 10">
    <name type="scientific">Kibdelosporangium phytohabitans</name>
    <dbReference type="NCBI Taxonomy" id="860235"/>
    <lineage>
        <taxon>Bacteria</taxon>
        <taxon>Bacillati</taxon>
        <taxon>Actinomycetota</taxon>
        <taxon>Actinomycetes</taxon>
        <taxon>Pseudonocardiales</taxon>
        <taxon>Pseudonocardiaceae</taxon>
        <taxon>Kibdelosporangium</taxon>
    </lineage>
</organism>
<dbReference type="RefSeq" id="WP_054290007.1">
    <property type="nucleotide sequence ID" value="NZ_CP012752.1"/>
</dbReference>
<dbReference type="NCBIfam" id="TIGR02937">
    <property type="entry name" value="sigma70-ECF"/>
    <property type="match status" value="1"/>
</dbReference>
<evidence type="ECO:0000313" key="10">
    <source>
        <dbReference type="Proteomes" id="UP000063699"/>
    </source>
</evidence>
<accession>A0A0N9I0V1</accession>
<dbReference type="Pfam" id="PF04542">
    <property type="entry name" value="Sigma70_r2"/>
    <property type="match status" value="1"/>
</dbReference>
<dbReference type="GO" id="GO:0003677">
    <property type="term" value="F:DNA binding"/>
    <property type="evidence" value="ECO:0007669"/>
    <property type="project" value="UniProtKB-KW"/>
</dbReference>
<dbReference type="EMBL" id="CP012752">
    <property type="protein sequence ID" value="ALG08100.1"/>
    <property type="molecule type" value="Genomic_DNA"/>
</dbReference>
<dbReference type="InterPro" id="IPR007627">
    <property type="entry name" value="RNA_pol_sigma70_r2"/>
</dbReference>
<dbReference type="AlphaFoldDB" id="A0A0N9I0V1"/>
<feature type="domain" description="RNA polymerase sigma-70" evidence="7">
    <location>
        <begin position="108"/>
        <end position="121"/>
    </location>
</feature>
<dbReference type="InterPro" id="IPR009042">
    <property type="entry name" value="RNA_pol_sigma70_r1_2"/>
</dbReference>
<comment type="function">
    <text evidence="6">Sigma factors are initiation factors that promote the attachment of RNA polymerase to specific initiation sites and are then released.</text>
</comment>
<dbReference type="STRING" id="860235.AOZ06_15285"/>
<dbReference type="PANTHER" id="PTHR30603">
    <property type="entry name" value="RNA POLYMERASE SIGMA FACTOR RPO"/>
    <property type="match status" value="1"/>
</dbReference>